<dbReference type="InParanoid" id="A0A2P5EAQ0"/>
<evidence type="ECO:0000256" key="2">
    <source>
        <dbReference type="ARBA" id="ARBA00022676"/>
    </source>
</evidence>
<proteinExistence type="inferred from homology"/>
<dbReference type="PANTHER" id="PTHR31933">
    <property type="entry name" value="O-FUCOSYLTRANSFERASE 2-RELATED"/>
    <property type="match status" value="1"/>
</dbReference>
<sequence length="134" mass="15788">MFAVHEYENICRNFEDIFDVDHFIDYLKDDVRIVSDIPDWFTDKTELFTSIRTCLIDNRFVLCLWCACDLSSQEMTDGKMCLAFRWTVKTIPKYAPAQFCIDNVLPRIKEKKIMALRPFVDLLGMITFLRILTG</sequence>
<keyword evidence="4" id="KW-0294">Fucose metabolism</keyword>
<keyword evidence="8" id="KW-1185">Reference proteome</keyword>
<dbReference type="AlphaFoldDB" id="A0A2P5EAQ0"/>
<dbReference type="InterPro" id="IPR052272">
    <property type="entry name" value="GT106_glycosyltransferase"/>
</dbReference>
<dbReference type="PANTHER" id="PTHR31933:SF1">
    <property type="entry name" value="PROTEIN PECTIC ARABINOGALACTAN SYNTHESIS-RELATED"/>
    <property type="match status" value="1"/>
</dbReference>
<comment type="similarity">
    <text evidence="1">Belongs to the glycosyltransferase GT106 family.</text>
</comment>
<accession>A0A2P5EAQ0</accession>
<dbReference type="OrthoDB" id="1717475at2759"/>
<evidence type="ECO:0000256" key="4">
    <source>
        <dbReference type="ARBA" id="ARBA00023253"/>
    </source>
</evidence>
<evidence type="ECO:0000256" key="3">
    <source>
        <dbReference type="ARBA" id="ARBA00022679"/>
    </source>
</evidence>
<keyword evidence="5" id="KW-0119">Carbohydrate metabolism</keyword>
<evidence type="ECO:0000256" key="6">
    <source>
        <dbReference type="ARBA" id="ARBA00030350"/>
    </source>
</evidence>
<dbReference type="Pfam" id="PF10250">
    <property type="entry name" value="O-FucT"/>
    <property type="match status" value="1"/>
</dbReference>
<evidence type="ECO:0000256" key="1">
    <source>
        <dbReference type="ARBA" id="ARBA00007737"/>
    </source>
</evidence>
<organism evidence="7 8">
    <name type="scientific">Trema orientale</name>
    <name type="common">Charcoal tree</name>
    <name type="synonym">Celtis orientalis</name>
    <dbReference type="NCBI Taxonomy" id="63057"/>
    <lineage>
        <taxon>Eukaryota</taxon>
        <taxon>Viridiplantae</taxon>
        <taxon>Streptophyta</taxon>
        <taxon>Embryophyta</taxon>
        <taxon>Tracheophyta</taxon>
        <taxon>Spermatophyta</taxon>
        <taxon>Magnoliopsida</taxon>
        <taxon>eudicotyledons</taxon>
        <taxon>Gunneridae</taxon>
        <taxon>Pentapetalae</taxon>
        <taxon>rosids</taxon>
        <taxon>fabids</taxon>
        <taxon>Rosales</taxon>
        <taxon>Cannabaceae</taxon>
        <taxon>Trema</taxon>
    </lineage>
</organism>
<dbReference type="GO" id="GO:0006004">
    <property type="term" value="P:fucose metabolic process"/>
    <property type="evidence" value="ECO:0007669"/>
    <property type="project" value="UniProtKB-KW"/>
</dbReference>
<dbReference type="GO" id="GO:0016757">
    <property type="term" value="F:glycosyltransferase activity"/>
    <property type="evidence" value="ECO:0007669"/>
    <property type="project" value="UniProtKB-KW"/>
</dbReference>
<evidence type="ECO:0000313" key="7">
    <source>
        <dbReference type="EMBL" id="PON82628.1"/>
    </source>
</evidence>
<dbReference type="STRING" id="63057.A0A2P5EAQ0"/>
<reference evidence="8" key="1">
    <citation type="submission" date="2016-06" db="EMBL/GenBank/DDBJ databases">
        <title>Parallel loss of symbiosis genes in relatives of nitrogen-fixing non-legume Parasponia.</title>
        <authorList>
            <person name="Van Velzen R."/>
            <person name="Holmer R."/>
            <person name="Bu F."/>
            <person name="Rutten L."/>
            <person name="Van Zeijl A."/>
            <person name="Liu W."/>
            <person name="Santuari L."/>
            <person name="Cao Q."/>
            <person name="Sharma T."/>
            <person name="Shen D."/>
            <person name="Roswanjaya Y."/>
            <person name="Wardhani T."/>
            <person name="Kalhor M.S."/>
            <person name="Jansen J."/>
            <person name="Van den Hoogen J."/>
            <person name="Gungor B."/>
            <person name="Hartog M."/>
            <person name="Hontelez J."/>
            <person name="Verver J."/>
            <person name="Yang W.-C."/>
            <person name="Schijlen E."/>
            <person name="Repin R."/>
            <person name="Schilthuizen M."/>
            <person name="Schranz E."/>
            <person name="Heidstra R."/>
            <person name="Miyata K."/>
            <person name="Fedorova E."/>
            <person name="Kohlen W."/>
            <person name="Bisseling T."/>
            <person name="Smit S."/>
            <person name="Geurts R."/>
        </authorList>
    </citation>
    <scope>NUCLEOTIDE SEQUENCE [LARGE SCALE GENOMIC DNA]</scope>
    <source>
        <strain evidence="8">cv. RG33-2</strain>
    </source>
</reference>
<dbReference type="InterPro" id="IPR019378">
    <property type="entry name" value="GDP-Fuc_O-FucTrfase"/>
</dbReference>
<dbReference type="Proteomes" id="UP000237000">
    <property type="component" value="Unassembled WGS sequence"/>
</dbReference>
<name>A0A2P5EAQ0_TREOI</name>
<keyword evidence="3 7" id="KW-0808">Transferase</keyword>
<dbReference type="EMBL" id="JXTC01000190">
    <property type="protein sequence ID" value="PON82628.1"/>
    <property type="molecule type" value="Genomic_DNA"/>
</dbReference>
<gene>
    <name evidence="7" type="ORF">TorRG33x02_215570</name>
</gene>
<evidence type="ECO:0000313" key="8">
    <source>
        <dbReference type="Proteomes" id="UP000237000"/>
    </source>
</evidence>
<protein>
    <recommendedName>
        <fullName evidence="6">O-fucosyltransferase family protein</fullName>
    </recommendedName>
</protein>
<comment type="caution">
    <text evidence="7">The sequence shown here is derived from an EMBL/GenBank/DDBJ whole genome shotgun (WGS) entry which is preliminary data.</text>
</comment>
<keyword evidence="2 7" id="KW-0328">Glycosyltransferase</keyword>
<evidence type="ECO:0000256" key="5">
    <source>
        <dbReference type="ARBA" id="ARBA00023277"/>
    </source>
</evidence>